<organism evidence="3 4">
    <name type="scientific">Cannabis sativa</name>
    <name type="common">Hemp</name>
    <name type="synonym">Marijuana</name>
    <dbReference type="NCBI Taxonomy" id="3483"/>
    <lineage>
        <taxon>Eukaryota</taxon>
        <taxon>Viridiplantae</taxon>
        <taxon>Streptophyta</taxon>
        <taxon>Embryophyta</taxon>
        <taxon>Tracheophyta</taxon>
        <taxon>Spermatophyta</taxon>
        <taxon>Magnoliopsida</taxon>
        <taxon>eudicotyledons</taxon>
        <taxon>Gunneridae</taxon>
        <taxon>Pentapetalae</taxon>
        <taxon>rosids</taxon>
        <taxon>fabids</taxon>
        <taxon>Rosales</taxon>
        <taxon>Cannabaceae</taxon>
        <taxon>Cannabis</taxon>
    </lineage>
</organism>
<dbReference type="AlphaFoldDB" id="A0A7J6F014"/>
<evidence type="ECO:0000259" key="2">
    <source>
        <dbReference type="Pfam" id="PF00685"/>
    </source>
</evidence>
<comment type="caution">
    <text evidence="3">The sequence shown here is derived from an EMBL/GenBank/DDBJ whole genome shotgun (WGS) entry which is preliminary data.</text>
</comment>
<dbReference type="Pfam" id="PF00685">
    <property type="entry name" value="Sulfotransfer_1"/>
    <property type="match status" value="1"/>
</dbReference>
<reference evidence="3 4" key="1">
    <citation type="journal article" date="2020" name="bioRxiv">
        <title>Sequence and annotation of 42 cannabis genomes reveals extensive copy number variation in cannabinoid synthesis and pathogen resistance genes.</title>
        <authorList>
            <person name="Mckernan K.J."/>
            <person name="Helbert Y."/>
            <person name="Kane L.T."/>
            <person name="Ebling H."/>
            <person name="Zhang L."/>
            <person name="Liu B."/>
            <person name="Eaton Z."/>
            <person name="Mclaughlin S."/>
            <person name="Kingan S."/>
            <person name="Baybayan P."/>
            <person name="Concepcion G."/>
            <person name="Jordan M."/>
            <person name="Riva A."/>
            <person name="Barbazuk W."/>
            <person name="Harkins T."/>
        </authorList>
    </citation>
    <scope>NUCLEOTIDE SEQUENCE [LARGE SCALE GENOMIC DNA]</scope>
    <source>
        <strain evidence="4">cv. Jamaican Lion 4</strain>
        <tissue evidence="3">Leaf</tissue>
    </source>
</reference>
<name>A0A7J6F014_CANSA</name>
<gene>
    <name evidence="3" type="ORF">G4B88_014988</name>
</gene>
<evidence type="ECO:0000313" key="3">
    <source>
        <dbReference type="EMBL" id="KAF4364031.1"/>
    </source>
</evidence>
<dbReference type="GO" id="GO:0008146">
    <property type="term" value="F:sulfotransferase activity"/>
    <property type="evidence" value="ECO:0007669"/>
    <property type="project" value="InterPro"/>
</dbReference>
<proteinExistence type="inferred from homology"/>
<dbReference type="InterPro" id="IPR027417">
    <property type="entry name" value="P-loop_NTPase"/>
</dbReference>
<dbReference type="EMBL" id="JAATIQ010000289">
    <property type="protein sequence ID" value="KAF4364031.1"/>
    <property type="molecule type" value="Genomic_DNA"/>
</dbReference>
<sequence>MEISKVTKNNEEGERVETIEEILAKLEKVKYIQGLIFWSRYVPKQIEQLCSVENMKKSDVTKTGKHHSGFPNSAFMRKCEVGDWVNYLTPEMAEGGKKLIQEKFAQSDCYFEVN</sequence>
<dbReference type="Gene3D" id="3.40.50.300">
    <property type="entry name" value="P-loop containing nucleotide triphosphate hydrolases"/>
    <property type="match status" value="1"/>
</dbReference>
<keyword evidence="4" id="KW-1185">Reference proteome</keyword>
<dbReference type="SUPFAM" id="SSF52540">
    <property type="entry name" value="P-loop containing nucleoside triphosphate hydrolases"/>
    <property type="match status" value="1"/>
</dbReference>
<protein>
    <recommendedName>
        <fullName evidence="1">Sulfotransferase</fullName>
        <ecNumber evidence="1">2.8.2.-</ecNumber>
    </recommendedName>
</protein>
<feature type="domain" description="Sulfotransferase" evidence="2">
    <location>
        <begin position="43"/>
        <end position="107"/>
    </location>
</feature>
<keyword evidence="1" id="KW-0808">Transferase</keyword>
<comment type="similarity">
    <text evidence="1">Belongs to the sulfotransferase 1 family.</text>
</comment>
<dbReference type="InterPro" id="IPR000863">
    <property type="entry name" value="Sulfotransferase_dom"/>
</dbReference>
<dbReference type="EC" id="2.8.2.-" evidence="1"/>
<accession>A0A7J6F014</accession>
<evidence type="ECO:0000313" key="4">
    <source>
        <dbReference type="Proteomes" id="UP000583929"/>
    </source>
</evidence>
<evidence type="ECO:0000256" key="1">
    <source>
        <dbReference type="RuleBase" id="RU361155"/>
    </source>
</evidence>
<dbReference type="Proteomes" id="UP000583929">
    <property type="component" value="Unassembled WGS sequence"/>
</dbReference>